<evidence type="ECO:0000256" key="4">
    <source>
        <dbReference type="ARBA" id="ARBA00048461"/>
    </source>
</evidence>
<feature type="domain" description="Fungal lipase-type" evidence="5">
    <location>
        <begin position="26"/>
        <end position="163"/>
    </location>
</feature>
<evidence type="ECO:0000256" key="1">
    <source>
        <dbReference type="ARBA" id="ARBA00023157"/>
    </source>
</evidence>
<comment type="catalytic activity">
    <reaction evidence="3">
        <text>a diacylglycerol + H2O = a monoacylglycerol + a fatty acid + H(+)</text>
        <dbReference type="Rhea" id="RHEA:32731"/>
        <dbReference type="ChEBI" id="CHEBI:15377"/>
        <dbReference type="ChEBI" id="CHEBI:15378"/>
        <dbReference type="ChEBI" id="CHEBI:17408"/>
        <dbReference type="ChEBI" id="CHEBI:18035"/>
        <dbReference type="ChEBI" id="CHEBI:28868"/>
    </reaction>
</comment>
<dbReference type="PANTHER" id="PTHR45856">
    <property type="entry name" value="ALPHA/BETA-HYDROLASES SUPERFAMILY PROTEIN"/>
    <property type="match status" value="1"/>
</dbReference>
<dbReference type="PANTHER" id="PTHR45856:SF11">
    <property type="entry name" value="FUNGAL LIPASE-LIKE DOMAIN-CONTAINING PROTEIN"/>
    <property type="match status" value="1"/>
</dbReference>
<name>A0A5C3LN47_9AGAR</name>
<keyword evidence="7" id="KW-1185">Reference proteome</keyword>
<comment type="catalytic activity">
    <reaction evidence="4">
        <text>a monoacylglycerol + H2O = glycerol + a fatty acid + H(+)</text>
        <dbReference type="Rhea" id="RHEA:15245"/>
        <dbReference type="ChEBI" id="CHEBI:15377"/>
        <dbReference type="ChEBI" id="CHEBI:15378"/>
        <dbReference type="ChEBI" id="CHEBI:17408"/>
        <dbReference type="ChEBI" id="CHEBI:17754"/>
        <dbReference type="ChEBI" id="CHEBI:28868"/>
    </reaction>
</comment>
<proteinExistence type="inferred from homology"/>
<dbReference type="STRING" id="68775.A0A5C3LN47"/>
<evidence type="ECO:0000313" key="7">
    <source>
        <dbReference type="Proteomes" id="UP000308652"/>
    </source>
</evidence>
<gene>
    <name evidence="6" type="ORF">BDQ12DRAFT_613287</name>
</gene>
<dbReference type="CDD" id="cd00519">
    <property type="entry name" value="Lipase_3"/>
    <property type="match status" value="1"/>
</dbReference>
<keyword evidence="6" id="KW-0378">Hydrolase</keyword>
<dbReference type="OrthoDB" id="438440at2759"/>
<evidence type="ECO:0000313" key="6">
    <source>
        <dbReference type="EMBL" id="TFK34599.1"/>
    </source>
</evidence>
<dbReference type="Pfam" id="PF01764">
    <property type="entry name" value="Lipase_3"/>
    <property type="match status" value="1"/>
</dbReference>
<evidence type="ECO:0000256" key="3">
    <source>
        <dbReference type="ARBA" id="ARBA00047591"/>
    </source>
</evidence>
<evidence type="ECO:0000256" key="2">
    <source>
        <dbReference type="ARBA" id="ARBA00043996"/>
    </source>
</evidence>
<reference evidence="6 7" key="1">
    <citation type="journal article" date="2019" name="Nat. Ecol. Evol.">
        <title>Megaphylogeny resolves global patterns of mushroom evolution.</title>
        <authorList>
            <person name="Varga T."/>
            <person name="Krizsan K."/>
            <person name="Foldi C."/>
            <person name="Dima B."/>
            <person name="Sanchez-Garcia M."/>
            <person name="Sanchez-Ramirez S."/>
            <person name="Szollosi G.J."/>
            <person name="Szarkandi J.G."/>
            <person name="Papp V."/>
            <person name="Albert L."/>
            <person name="Andreopoulos W."/>
            <person name="Angelini C."/>
            <person name="Antonin V."/>
            <person name="Barry K.W."/>
            <person name="Bougher N.L."/>
            <person name="Buchanan P."/>
            <person name="Buyck B."/>
            <person name="Bense V."/>
            <person name="Catcheside P."/>
            <person name="Chovatia M."/>
            <person name="Cooper J."/>
            <person name="Damon W."/>
            <person name="Desjardin D."/>
            <person name="Finy P."/>
            <person name="Geml J."/>
            <person name="Haridas S."/>
            <person name="Hughes K."/>
            <person name="Justo A."/>
            <person name="Karasinski D."/>
            <person name="Kautmanova I."/>
            <person name="Kiss B."/>
            <person name="Kocsube S."/>
            <person name="Kotiranta H."/>
            <person name="LaButti K.M."/>
            <person name="Lechner B.E."/>
            <person name="Liimatainen K."/>
            <person name="Lipzen A."/>
            <person name="Lukacs Z."/>
            <person name="Mihaltcheva S."/>
            <person name="Morgado L.N."/>
            <person name="Niskanen T."/>
            <person name="Noordeloos M.E."/>
            <person name="Ohm R.A."/>
            <person name="Ortiz-Santana B."/>
            <person name="Ovrebo C."/>
            <person name="Racz N."/>
            <person name="Riley R."/>
            <person name="Savchenko A."/>
            <person name="Shiryaev A."/>
            <person name="Soop K."/>
            <person name="Spirin V."/>
            <person name="Szebenyi C."/>
            <person name="Tomsovsky M."/>
            <person name="Tulloss R.E."/>
            <person name="Uehling J."/>
            <person name="Grigoriev I.V."/>
            <person name="Vagvolgyi C."/>
            <person name="Papp T."/>
            <person name="Martin F.M."/>
            <person name="Miettinen O."/>
            <person name="Hibbett D.S."/>
            <person name="Nagy L.G."/>
        </authorList>
    </citation>
    <scope>NUCLEOTIDE SEQUENCE [LARGE SCALE GENOMIC DNA]</scope>
    <source>
        <strain evidence="6 7">CBS 166.37</strain>
    </source>
</reference>
<dbReference type="InterPro" id="IPR051218">
    <property type="entry name" value="Sec_MonoDiacylglyc_Lipase"/>
</dbReference>
<comment type="similarity">
    <text evidence="2">Belongs to the AB hydrolase superfamily. Lipase family. Class 3 subfamily.</text>
</comment>
<keyword evidence="1" id="KW-1015">Disulfide bond</keyword>
<dbReference type="GO" id="GO:0006629">
    <property type="term" value="P:lipid metabolic process"/>
    <property type="evidence" value="ECO:0007669"/>
    <property type="project" value="InterPro"/>
</dbReference>
<dbReference type="Proteomes" id="UP000308652">
    <property type="component" value="Unassembled WGS sequence"/>
</dbReference>
<evidence type="ECO:0000259" key="5">
    <source>
        <dbReference type="Pfam" id="PF01764"/>
    </source>
</evidence>
<dbReference type="AlphaFoldDB" id="A0A5C3LN47"/>
<dbReference type="EMBL" id="ML213630">
    <property type="protein sequence ID" value="TFK34599.1"/>
    <property type="molecule type" value="Genomic_DNA"/>
</dbReference>
<dbReference type="GO" id="GO:0016787">
    <property type="term" value="F:hydrolase activity"/>
    <property type="evidence" value="ECO:0007669"/>
    <property type="project" value="UniProtKB-KW"/>
</dbReference>
<dbReference type="InterPro" id="IPR029058">
    <property type="entry name" value="AB_hydrolase_fold"/>
</dbReference>
<protein>
    <submittedName>
        <fullName evidence="6">Alpha/Beta hydrolase protein</fullName>
    </submittedName>
</protein>
<dbReference type="InterPro" id="IPR002921">
    <property type="entry name" value="Fungal_lipase-type"/>
</dbReference>
<organism evidence="6 7">
    <name type="scientific">Crucibulum laeve</name>
    <dbReference type="NCBI Taxonomy" id="68775"/>
    <lineage>
        <taxon>Eukaryota</taxon>
        <taxon>Fungi</taxon>
        <taxon>Dikarya</taxon>
        <taxon>Basidiomycota</taxon>
        <taxon>Agaricomycotina</taxon>
        <taxon>Agaricomycetes</taxon>
        <taxon>Agaricomycetidae</taxon>
        <taxon>Agaricales</taxon>
        <taxon>Agaricineae</taxon>
        <taxon>Nidulariaceae</taxon>
        <taxon>Crucibulum</taxon>
    </lineage>
</organism>
<accession>A0A5C3LN47</accession>
<sequence length="226" mass="24836">MRYKFSSPISDIQGYIARDEERKEIVVALRGSVSMIDFLMDAEVILVPLICPGVHLPHGAKVHSGFLLNWDSVALQVIEIVSLQLKKHPGFSIVTTGHSLGGSLALLAAVTLQQNFPDSKVRTFSYGSPRTGNDVFAEFVNENFGPRAHRVVHTSDGVPTIIPRSLGYHHHGIEYWQHSDPPCEDTIFQCSPDGEDPKCSASVPTRGINPAHLTYFGIPVSTPFCF</sequence>
<dbReference type="SUPFAM" id="SSF53474">
    <property type="entry name" value="alpha/beta-Hydrolases"/>
    <property type="match status" value="1"/>
</dbReference>
<dbReference type="Gene3D" id="3.40.50.1820">
    <property type="entry name" value="alpha/beta hydrolase"/>
    <property type="match status" value="1"/>
</dbReference>